<comment type="caution">
    <text evidence="6">The sequence shown here is derived from an EMBL/GenBank/DDBJ whole genome shotgun (WGS) entry which is preliminary data.</text>
</comment>
<evidence type="ECO:0000313" key="7">
    <source>
        <dbReference type="Proteomes" id="UP001438707"/>
    </source>
</evidence>
<keyword evidence="3" id="KW-0325">Glycoprotein</keyword>
<evidence type="ECO:0000256" key="1">
    <source>
        <dbReference type="ARBA" id="ARBA00022676"/>
    </source>
</evidence>
<dbReference type="Proteomes" id="UP001438707">
    <property type="component" value="Unassembled WGS sequence"/>
</dbReference>
<dbReference type="AlphaFoldDB" id="A0AAW1RWN2"/>
<dbReference type="InterPro" id="IPR049625">
    <property type="entry name" value="Glyco_transf_61_cat"/>
</dbReference>
<gene>
    <name evidence="6" type="ORF">WJX74_004262</name>
</gene>
<reference evidence="6 7" key="1">
    <citation type="journal article" date="2024" name="Nat. Commun.">
        <title>Phylogenomics reveals the evolutionary origins of lichenization in chlorophyte algae.</title>
        <authorList>
            <person name="Puginier C."/>
            <person name="Libourel C."/>
            <person name="Otte J."/>
            <person name="Skaloud P."/>
            <person name="Haon M."/>
            <person name="Grisel S."/>
            <person name="Petersen M."/>
            <person name="Berrin J.G."/>
            <person name="Delaux P.M."/>
            <person name="Dal Grande F."/>
            <person name="Keller J."/>
        </authorList>
    </citation>
    <scope>NUCLEOTIDE SEQUENCE [LARGE SCALE GENOMIC DNA]</scope>
    <source>
        <strain evidence="6 7">SAG 2145</strain>
    </source>
</reference>
<dbReference type="GO" id="GO:0016763">
    <property type="term" value="F:pentosyltransferase activity"/>
    <property type="evidence" value="ECO:0007669"/>
    <property type="project" value="UniProtKB-ARBA"/>
</dbReference>
<evidence type="ECO:0000256" key="3">
    <source>
        <dbReference type="ARBA" id="ARBA00023180"/>
    </source>
</evidence>
<keyword evidence="2" id="KW-0808">Transferase</keyword>
<feature type="domain" description="Glycosyltransferase 61 catalytic" evidence="5">
    <location>
        <begin position="109"/>
        <end position="191"/>
    </location>
</feature>
<dbReference type="Pfam" id="PF04577">
    <property type="entry name" value="Glyco_transf_61"/>
    <property type="match status" value="1"/>
</dbReference>
<keyword evidence="7" id="KW-1185">Reference proteome</keyword>
<dbReference type="GO" id="GO:0005794">
    <property type="term" value="C:Golgi apparatus"/>
    <property type="evidence" value="ECO:0007669"/>
    <property type="project" value="UniProtKB-ARBA"/>
</dbReference>
<evidence type="ECO:0000259" key="5">
    <source>
        <dbReference type="Pfam" id="PF04577"/>
    </source>
</evidence>
<dbReference type="InterPro" id="IPR007657">
    <property type="entry name" value="Glycosyltransferase_61"/>
</dbReference>
<organism evidence="6 7">
    <name type="scientific">Apatococcus lobatus</name>
    <dbReference type="NCBI Taxonomy" id="904363"/>
    <lineage>
        <taxon>Eukaryota</taxon>
        <taxon>Viridiplantae</taxon>
        <taxon>Chlorophyta</taxon>
        <taxon>core chlorophytes</taxon>
        <taxon>Trebouxiophyceae</taxon>
        <taxon>Chlorellales</taxon>
        <taxon>Chlorellaceae</taxon>
        <taxon>Apatococcus</taxon>
    </lineage>
</organism>
<name>A0AAW1RWN2_9CHLO</name>
<dbReference type="EMBL" id="JALJOS010000006">
    <property type="protein sequence ID" value="KAK9837752.1"/>
    <property type="molecule type" value="Genomic_DNA"/>
</dbReference>
<evidence type="ECO:0000256" key="4">
    <source>
        <dbReference type="SAM" id="MobiDB-lite"/>
    </source>
</evidence>
<sequence length="492" mass="54171">MLGLCTYDPAADLRIFRLNQAQIPGGEAFPQAINEALQCFSPNPVLHLGHPAYHNRAFLVSKGVAGIGSECRAFLWCDEPFGRRPLNMDIMKSFQHRLGQCAGWDDSATVPQYPMRIVIFDRRLESRRVILNIDMVEDAIRARHPGADLHTVYAEGMNFGQQVLAAASASILILVHGASLANFLFLPQGSVGIHIVGDPGYTALHGWIRDFVRDLPQRPHLLEMTNADHWRMHLVPSAILHDEVYQRLSDQQKREFWSTKDCPAGPPEAADKCRHVWLVKQMNLDVNVEHLMDLVDRAADMVHSFEPPPLARPLDALPQPAGLPSSGLASDGDASMLLPQLPSSNHELLESDSKEPQQHLHQPDEAKEAEIVQEQGVTAEPLIILTENSGGALVQSGKHGTTESPSPVHAAETQARDDQAADHEAGDVSEFKAEEVPGRMLHGPRVRSMLQPTADGRMSTRPLAHVHEGITTLPATSFKAHKSRLIGKQRAS</sequence>
<keyword evidence="1" id="KW-0328">Glycosyltransferase</keyword>
<accession>A0AAW1RWN2</accession>
<feature type="region of interest" description="Disordered" evidence="4">
    <location>
        <begin position="392"/>
        <end position="422"/>
    </location>
</feature>
<evidence type="ECO:0000313" key="6">
    <source>
        <dbReference type="EMBL" id="KAK9837752.1"/>
    </source>
</evidence>
<dbReference type="PANTHER" id="PTHR20961">
    <property type="entry name" value="GLYCOSYLTRANSFERASE"/>
    <property type="match status" value="1"/>
</dbReference>
<evidence type="ECO:0000256" key="2">
    <source>
        <dbReference type="ARBA" id="ARBA00022679"/>
    </source>
</evidence>
<protein>
    <recommendedName>
        <fullName evidence="5">Glycosyltransferase 61 catalytic domain-containing protein</fullName>
    </recommendedName>
</protein>
<feature type="compositionally biased region" description="Basic and acidic residues" evidence="4">
    <location>
        <begin position="347"/>
        <end position="366"/>
    </location>
</feature>
<proteinExistence type="predicted"/>
<feature type="region of interest" description="Disordered" evidence="4">
    <location>
        <begin position="311"/>
        <end position="366"/>
    </location>
</feature>